<organism evidence="1 2">
    <name type="scientific">Sphingoaurantiacus capsulatus</name>
    <dbReference type="NCBI Taxonomy" id="1771310"/>
    <lineage>
        <taxon>Bacteria</taxon>
        <taxon>Pseudomonadati</taxon>
        <taxon>Pseudomonadota</taxon>
        <taxon>Alphaproteobacteria</taxon>
        <taxon>Sphingomonadales</taxon>
        <taxon>Sphingosinicellaceae</taxon>
        <taxon>Sphingoaurantiacus</taxon>
    </lineage>
</organism>
<reference evidence="2" key="1">
    <citation type="journal article" date="2019" name="Int. J. Syst. Evol. Microbiol.">
        <title>The Global Catalogue of Microorganisms (GCM) 10K type strain sequencing project: providing services to taxonomists for standard genome sequencing and annotation.</title>
        <authorList>
            <consortium name="The Broad Institute Genomics Platform"/>
            <consortium name="The Broad Institute Genome Sequencing Center for Infectious Disease"/>
            <person name="Wu L."/>
            <person name="Ma J."/>
        </authorList>
    </citation>
    <scope>NUCLEOTIDE SEQUENCE [LARGE SCALE GENOMIC DNA]</scope>
    <source>
        <strain evidence="2">KCTC 42644</strain>
    </source>
</reference>
<protein>
    <submittedName>
        <fullName evidence="1">Right-handed parallel beta-helix repeat-containing protein</fullName>
    </submittedName>
</protein>
<dbReference type="SUPFAM" id="SSF51126">
    <property type="entry name" value="Pectin lyase-like"/>
    <property type="match status" value="1"/>
</dbReference>
<dbReference type="InterPro" id="IPR012334">
    <property type="entry name" value="Pectin_lyas_fold"/>
</dbReference>
<name>A0ABV7X8V1_9SPHN</name>
<keyword evidence="2" id="KW-1185">Reference proteome</keyword>
<evidence type="ECO:0000313" key="2">
    <source>
        <dbReference type="Proteomes" id="UP001595615"/>
    </source>
</evidence>
<evidence type="ECO:0000313" key="1">
    <source>
        <dbReference type="EMBL" id="MFC3712341.1"/>
    </source>
</evidence>
<dbReference type="Gene3D" id="2.160.20.10">
    <property type="entry name" value="Single-stranded right-handed beta-helix, Pectin lyase-like"/>
    <property type="match status" value="1"/>
</dbReference>
<dbReference type="RefSeq" id="WP_380859020.1">
    <property type="nucleotide sequence ID" value="NZ_JBHRXV010000004.1"/>
</dbReference>
<sequence>MKWLLLLVVLAVAGVAGWWMMRPEAAKASPTHPQWVRELDAARTDTPGAGMPFMLQSGGAFPKLADAVRAARDTDTITVMPGTYEDCAVISRGRLTLRAMIPGTVTFRGKTCEDKAALVVRGDEAIVEGLRFTGYKAADGNGAGIRLEKGDLTIESSTFEDSENGMISGNGQEGRATIERSIFRRLGKCRPDNCSHSLYMGRFAGLTVKESLFEEGRGGHYIKARVREVDIQDNLIDDSKGEETNYLIDLPNGATGTIRGNAMIKGITTQNRCCVVVVSAEVQQNEATVLVDGNQVANLDDRPVILLADYKGQARLGDNQTTGWFIDRADYKIAGKCVGCALLSGKIL</sequence>
<proteinExistence type="predicted"/>
<dbReference type="InterPro" id="IPR011050">
    <property type="entry name" value="Pectin_lyase_fold/virulence"/>
</dbReference>
<dbReference type="Proteomes" id="UP001595615">
    <property type="component" value="Unassembled WGS sequence"/>
</dbReference>
<accession>A0ABV7X8V1</accession>
<dbReference type="EMBL" id="JBHRXV010000004">
    <property type="protein sequence ID" value="MFC3712341.1"/>
    <property type="molecule type" value="Genomic_DNA"/>
</dbReference>
<comment type="caution">
    <text evidence="1">The sequence shown here is derived from an EMBL/GenBank/DDBJ whole genome shotgun (WGS) entry which is preliminary data.</text>
</comment>
<gene>
    <name evidence="1" type="ORF">ACFOMD_07160</name>
</gene>